<dbReference type="Pfam" id="PF00392">
    <property type="entry name" value="GntR"/>
    <property type="match status" value="1"/>
</dbReference>
<dbReference type="Proteomes" id="UP000294911">
    <property type="component" value="Unassembled WGS sequence"/>
</dbReference>
<dbReference type="InterPro" id="IPR000524">
    <property type="entry name" value="Tscrpt_reg_HTH_GntR"/>
</dbReference>
<gene>
    <name evidence="5" type="ORF">EV191_1199</name>
</gene>
<dbReference type="Pfam" id="PF07729">
    <property type="entry name" value="FCD"/>
    <property type="match status" value="1"/>
</dbReference>
<dbReference type="SUPFAM" id="SSF46785">
    <property type="entry name" value="Winged helix' DNA-binding domain"/>
    <property type="match status" value="1"/>
</dbReference>
<sequence>MGAGLWEPIRPPGSLAARIAERVEELMTAEQLKPGDRLPPERELAAMLGVSRPSLREAIRSLAARGRLSVRHGQGVFVEAPLTAKRLASSLRSDEHDLDELYAMREVLEVPAAGWAAKNRTEAGMELLDEAYRELTDAANGQAEWDELQRLDAGFHEAVVRVAGNRFLLRTLGVLNEIMAAGMETTLRHPGRLRQSAKEHARILEAIKDGDSRGARAAARAHIRGAHTAALRYVEQQAQERG</sequence>
<dbReference type="PANTHER" id="PTHR43537:SF5">
    <property type="entry name" value="UXU OPERON TRANSCRIPTIONAL REGULATOR"/>
    <property type="match status" value="1"/>
</dbReference>
<dbReference type="GO" id="GO:0003677">
    <property type="term" value="F:DNA binding"/>
    <property type="evidence" value="ECO:0007669"/>
    <property type="project" value="UniProtKB-KW"/>
</dbReference>
<keyword evidence="1" id="KW-0805">Transcription regulation</keyword>
<evidence type="ECO:0000256" key="1">
    <source>
        <dbReference type="ARBA" id="ARBA00023015"/>
    </source>
</evidence>
<evidence type="ECO:0000259" key="4">
    <source>
        <dbReference type="PROSITE" id="PS50949"/>
    </source>
</evidence>
<dbReference type="InterPro" id="IPR036388">
    <property type="entry name" value="WH-like_DNA-bd_sf"/>
</dbReference>
<dbReference type="CDD" id="cd07377">
    <property type="entry name" value="WHTH_GntR"/>
    <property type="match status" value="1"/>
</dbReference>
<dbReference type="GO" id="GO:0003700">
    <property type="term" value="F:DNA-binding transcription factor activity"/>
    <property type="evidence" value="ECO:0007669"/>
    <property type="project" value="InterPro"/>
</dbReference>
<dbReference type="Gene3D" id="1.10.10.10">
    <property type="entry name" value="Winged helix-like DNA-binding domain superfamily/Winged helix DNA-binding domain"/>
    <property type="match status" value="1"/>
</dbReference>
<feature type="domain" description="HTH gntR-type" evidence="4">
    <location>
        <begin position="13"/>
        <end position="81"/>
    </location>
</feature>
<dbReference type="SMART" id="SM00345">
    <property type="entry name" value="HTH_GNTR"/>
    <property type="match status" value="1"/>
</dbReference>
<evidence type="ECO:0000256" key="2">
    <source>
        <dbReference type="ARBA" id="ARBA00023125"/>
    </source>
</evidence>
<dbReference type="RefSeq" id="WP_243659244.1">
    <property type="nucleotide sequence ID" value="NZ_SLXQ01000019.1"/>
</dbReference>
<dbReference type="PROSITE" id="PS50949">
    <property type="entry name" value="HTH_GNTR"/>
    <property type="match status" value="1"/>
</dbReference>
<organism evidence="5 6">
    <name type="scientific">Tamaricihabitans halophyticus</name>
    <dbReference type="NCBI Taxonomy" id="1262583"/>
    <lineage>
        <taxon>Bacteria</taxon>
        <taxon>Bacillati</taxon>
        <taxon>Actinomycetota</taxon>
        <taxon>Actinomycetes</taxon>
        <taxon>Pseudonocardiales</taxon>
        <taxon>Pseudonocardiaceae</taxon>
        <taxon>Tamaricihabitans</taxon>
    </lineage>
</organism>
<reference evidence="5 6" key="1">
    <citation type="submission" date="2019-03" db="EMBL/GenBank/DDBJ databases">
        <title>Genomic Encyclopedia of Type Strains, Phase IV (KMG-IV): sequencing the most valuable type-strain genomes for metagenomic binning, comparative biology and taxonomic classification.</title>
        <authorList>
            <person name="Goeker M."/>
        </authorList>
    </citation>
    <scope>NUCLEOTIDE SEQUENCE [LARGE SCALE GENOMIC DNA]</scope>
    <source>
        <strain evidence="5 6">DSM 45765</strain>
    </source>
</reference>
<evidence type="ECO:0000313" key="5">
    <source>
        <dbReference type="EMBL" id="TCP44724.1"/>
    </source>
</evidence>
<dbReference type="InterPro" id="IPR011711">
    <property type="entry name" value="GntR_C"/>
</dbReference>
<dbReference type="AlphaFoldDB" id="A0A4R2Q9C3"/>
<dbReference type="PRINTS" id="PR00035">
    <property type="entry name" value="HTHGNTR"/>
</dbReference>
<dbReference type="SUPFAM" id="SSF48008">
    <property type="entry name" value="GntR ligand-binding domain-like"/>
    <property type="match status" value="1"/>
</dbReference>
<evidence type="ECO:0000313" key="6">
    <source>
        <dbReference type="Proteomes" id="UP000294911"/>
    </source>
</evidence>
<protein>
    <submittedName>
        <fullName evidence="5">GntR family transcriptional regulator</fullName>
    </submittedName>
</protein>
<proteinExistence type="predicted"/>
<comment type="caution">
    <text evidence="5">The sequence shown here is derived from an EMBL/GenBank/DDBJ whole genome shotgun (WGS) entry which is preliminary data.</text>
</comment>
<dbReference type="PANTHER" id="PTHR43537">
    <property type="entry name" value="TRANSCRIPTIONAL REGULATOR, GNTR FAMILY"/>
    <property type="match status" value="1"/>
</dbReference>
<keyword evidence="3" id="KW-0804">Transcription</keyword>
<keyword evidence="2" id="KW-0238">DNA-binding</keyword>
<dbReference type="InterPro" id="IPR036390">
    <property type="entry name" value="WH_DNA-bd_sf"/>
</dbReference>
<dbReference type="InterPro" id="IPR008920">
    <property type="entry name" value="TF_FadR/GntR_C"/>
</dbReference>
<evidence type="ECO:0000256" key="3">
    <source>
        <dbReference type="ARBA" id="ARBA00023163"/>
    </source>
</evidence>
<accession>A0A4R2Q9C3</accession>
<dbReference type="SMART" id="SM00895">
    <property type="entry name" value="FCD"/>
    <property type="match status" value="1"/>
</dbReference>
<dbReference type="EMBL" id="SLXQ01000019">
    <property type="protein sequence ID" value="TCP44724.1"/>
    <property type="molecule type" value="Genomic_DNA"/>
</dbReference>
<name>A0A4R2Q9C3_9PSEU</name>
<dbReference type="Gene3D" id="1.20.120.530">
    <property type="entry name" value="GntR ligand-binding domain-like"/>
    <property type="match status" value="1"/>
</dbReference>
<keyword evidence="6" id="KW-1185">Reference proteome</keyword>